<organism evidence="2 3">
    <name type="scientific">Cylindrotheca closterium</name>
    <dbReference type="NCBI Taxonomy" id="2856"/>
    <lineage>
        <taxon>Eukaryota</taxon>
        <taxon>Sar</taxon>
        <taxon>Stramenopiles</taxon>
        <taxon>Ochrophyta</taxon>
        <taxon>Bacillariophyta</taxon>
        <taxon>Bacillariophyceae</taxon>
        <taxon>Bacillariophycidae</taxon>
        <taxon>Bacillariales</taxon>
        <taxon>Bacillariaceae</taxon>
        <taxon>Cylindrotheca</taxon>
    </lineage>
</organism>
<feature type="region of interest" description="Disordered" evidence="1">
    <location>
        <begin position="114"/>
        <end position="248"/>
    </location>
</feature>
<dbReference type="Proteomes" id="UP001295423">
    <property type="component" value="Unassembled WGS sequence"/>
</dbReference>
<comment type="caution">
    <text evidence="2">The sequence shown here is derived from an EMBL/GenBank/DDBJ whole genome shotgun (WGS) entry which is preliminary data.</text>
</comment>
<dbReference type="EMBL" id="CAKOGP040002036">
    <property type="protein sequence ID" value="CAJ1959977.1"/>
    <property type="molecule type" value="Genomic_DNA"/>
</dbReference>
<evidence type="ECO:0000313" key="2">
    <source>
        <dbReference type="EMBL" id="CAJ1959977.1"/>
    </source>
</evidence>
<feature type="compositionally biased region" description="Basic and acidic residues" evidence="1">
    <location>
        <begin position="137"/>
        <end position="147"/>
    </location>
</feature>
<feature type="compositionally biased region" description="Acidic residues" evidence="1">
    <location>
        <begin position="194"/>
        <end position="216"/>
    </location>
</feature>
<feature type="compositionally biased region" description="Pro residues" evidence="1">
    <location>
        <begin position="160"/>
        <end position="171"/>
    </location>
</feature>
<protein>
    <submittedName>
        <fullName evidence="2">Uncharacterized protein</fullName>
    </submittedName>
</protein>
<evidence type="ECO:0000313" key="3">
    <source>
        <dbReference type="Proteomes" id="UP001295423"/>
    </source>
</evidence>
<feature type="compositionally biased region" description="Low complexity" evidence="1">
    <location>
        <begin position="150"/>
        <end position="159"/>
    </location>
</feature>
<feature type="region of interest" description="Disordered" evidence="1">
    <location>
        <begin position="303"/>
        <end position="382"/>
    </location>
</feature>
<gene>
    <name evidence="2" type="ORF">CYCCA115_LOCUS18394</name>
</gene>
<feature type="compositionally biased region" description="Basic and acidic residues" evidence="1">
    <location>
        <begin position="117"/>
        <end position="126"/>
    </location>
</feature>
<proteinExistence type="predicted"/>
<feature type="region of interest" description="Disordered" evidence="1">
    <location>
        <begin position="1"/>
        <end position="77"/>
    </location>
</feature>
<feature type="compositionally biased region" description="Polar residues" evidence="1">
    <location>
        <begin position="1"/>
        <end position="20"/>
    </location>
</feature>
<sequence>MVRRQSNSTRLLDDSSSIEAITSRKGARLGRIKSQLSSSGSLNQQHKAGRYSNDGAAKNGTSEDLEEEVSSELGPMTNDLQEAAHHHSYLKEPQTDIVGDTMVSKTATSIAVVSSRKIKDTSFENDHEQDEASLAKLELRGQEEESGGRSTRTTTTTTMLPPPPSTSPPESPSTTIQTSKLKAHTPETVASAADYDEPEVPIDERAMDEEQPEDELQQQSSSALVYEKEETCSSSDSVSTSVRTPPRNNRKGIALAAIFAGVEDDNSAATDMPNIAKEEEGSEHQGSWLRQFMQDTFSTITKTADVPIATSKGKEVPSPMPASGEANPDTVTSIVGEGEKDDDDDAYEEEDDGLDPKEEKEDIEYVSLSDRIPRKNNKKHSKKAKRMAKMKNMMNCSGPDVVWENNSYDFEDENSDIFDKMDQEEADRRSKETSNSFTPFFAAIESMIGEIVPETIGKEEYVPMCACTTEGAEDETDAKAFEEAANDLVLYA</sequence>
<dbReference type="AlphaFoldDB" id="A0AAD2JKX6"/>
<keyword evidence="3" id="KW-1185">Reference proteome</keyword>
<feature type="compositionally biased region" description="Low complexity" evidence="1">
    <location>
        <begin position="34"/>
        <end position="45"/>
    </location>
</feature>
<evidence type="ECO:0000256" key="1">
    <source>
        <dbReference type="SAM" id="MobiDB-lite"/>
    </source>
</evidence>
<feature type="compositionally biased region" description="Low complexity" evidence="1">
    <location>
        <begin position="233"/>
        <end position="242"/>
    </location>
</feature>
<feature type="compositionally biased region" description="Acidic residues" evidence="1">
    <location>
        <begin position="339"/>
        <end position="353"/>
    </location>
</feature>
<reference evidence="2" key="1">
    <citation type="submission" date="2023-08" db="EMBL/GenBank/DDBJ databases">
        <authorList>
            <person name="Audoor S."/>
            <person name="Bilcke G."/>
        </authorList>
    </citation>
    <scope>NUCLEOTIDE SEQUENCE</scope>
</reference>
<name>A0AAD2JKX6_9STRA</name>
<accession>A0AAD2JKX6</accession>